<organism evidence="1 2">
    <name type="scientific">Cerrena zonata</name>
    <dbReference type="NCBI Taxonomy" id="2478898"/>
    <lineage>
        <taxon>Eukaryota</taxon>
        <taxon>Fungi</taxon>
        <taxon>Dikarya</taxon>
        <taxon>Basidiomycota</taxon>
        <taxon>Agaricomycotina</taxon>
        <taxon>Agaricomycetes</taxon>
        <taxon>Polyporales</taxon>
        <taxon>Cerrenaceae</taxon>
        <taxon>Cerrena</taxon>
    </lineage>
</organism>
<dbReference type="InterPro" id="IPR017853">
    <property type="entry name" value="GH"/>
</dbReference>
<gene>
    <name evidence="1" type="ORF">QCA50_013667</name>
</gene>
<dbReference type="Gene3D" id="3.20.20.80">
    <property type="entry name" value="Glycosidases"/>
    <property type="match status" value="1"/>
</dbReference>
<dbReference type="Pfam" id="PF00232">
    <property type="entry name" value="Glyco_hydro_1"/>
    <property type="match status" value="1"/>
</dbReference>
<comment type="caution">
    <text evidence="1">The sequence shown here is derived from an EMBL/GenBank/DDBJ whole genome shotgun (WGS) entry which is preliminary data.</text>
</comment>
<dbReference type="InterPro" id="IPR001360">
    <property type="entry name" value="Glyco_hydro_1"/>
</dbReference>
<dbReference type="AlphaFoldDB" id="A0AAW0FWE0"/>
<dbReference type="EMBL" id="JASBNA010000031">
    <property type="protein sequence ID" value="KAK7683404.1"/>
    <property type="molecule type" value="Genomic_DNA"/>
</dbReference>
<accession>A0AAW0FWE0</accession>
<dbReference type="GO" id="GO:0004553">
    <property type="term" value="F:hydrolase activity, hydrolyzing O-glycosyl compounds"/>
    <property type="evidence" value="ECO:0007669"/>
    <property type="project" value="InterPro"/>
</dbReference>
<dbReference type="SUPFAM" id="SSF51445">
    <property type="entry name" value="(Trans)glycosidases"/>
    <property type="match status" value="1"/>
</dbReference>
<keyword evidence="2" id="KW-1185">Reference proteome</keyword>
<evidence type="ECO:0000313" key="1">
    <source>
        <dbReference type="EMBL" id="KAK7683404.1"/>
    </source>
</evidence>
<name>A0AAW0FWE0_9APHY</name>
<proteinExistence type="predicted"/>
<sequence>MVKVSTELADKNIPDAWRYLYQRVRLCRTVRVSPYRKLSTCLGRASFKLSVGLSQRSIAGYTRLVGNMTNLNYELNDTLSEDKIDLRGMLIWTPIDNFEWSLATQQKFGLQHVNHSTPGLDRTYKLSFFQVRDFFKQHLVG</sequence>
<reference evidence="1 2" key="1">
    <citation type="submission" date="2022-09" db="EMBL/GenBank/DDBJ databases">
        <authorList>
            <person name="Palmer J.M."/>
        </authorList>
    </citation>
    <scope>NUCLEOTIDE SEQUENCE [LARGE SCALE GENOMIC DNA]</scope>
    <source>
        <strain evidence="1 2">DSM 7382</strain>
    </source>
</reference>
<dbReference type="GO" id="GO:0005975">
    <property type="term" value="P:carbohydrate metabolic process"/>
    <property type="evidence" value="ECO:0007669"/>
    <property type="project" value="InterPro"/>
</dbReference>
<protein>
    <submittedName>
        <fullName evidence="1">Uncharacterized protein</fullName>
    </submittedName>
</protein>
<evidence type="ECO:0000313" key="2">
    <source>
        <dbReference type="Proteomes" id="UP001385951"/>
    </source>
</evidence>
<dbReference type="Proteomes" id="UP001385951">
    <property type="component" value="Unassembled WGS sequence"/>
</dbReference>